<protein>
    <submittedName>
        <fullName evidence="2">Uncharacterized protein</fullName>
    </submittedName>
</protein>
<reference evidence="2" key="1">
    <citation type="submission" date="2022-05" db="EMBL/GenBank/DDBJ databases">
        <title>The Musa troglodytarum L. genome provides insights into the mechanism of non-climacteric behaviour and enrichment of carotenoids.</title>
        <authorList>
            <person name="Wang J."/>
        </authorList>
    </citation>
    <scope>NUCLEOTIDE SEQUENCE</scope>
    <source>
        <tissue evidence="2">Leaf</tissue>
    </source>
</reference>
<sequence>MPLAPAPSSCMLVFPTRIAPHDRSCLTQLASSIHGLTLCSHLVPPETTHHPSHRNTISYRGSKKPRNDRCKIHLQQQ</sequence>
<evidence type="ECO:0000256" key="1">
    <source>
        <dbReference type="SAM" id="MobiDB-lite"/>
    </source>
</evidence>
<dbReference type="EMBL" id="CP097504">
    <property type="protein sequence ID" value="URD89896.1"/>
    <property type="molecule type" value="Genomic_DNA"/>
</dbReference>
<dbReference type="AlphaFoldDB" id="A0A9E7JRC4"/>
<name>A0A9E7JRC4_9LILI</name>
<evidence type="ECO:0000313" key="2">
    <source>
        <dbReference type="EMBL" id="URD89896.1"/>
    </source>
</evidence>
<accession>A0A9E7JRC4</accession>
<dbReference type="Proteomes" id="UP001055439">
    <property type="component" value="Chromosome 2"/>
</dbReference>
<organism evidence="2 3">
    <name type="scientific">Musa troglodytarum</name>
    <name type="common">fe'i banana</name>
    <dbReference type="NCBI Taxonomy" id="320322"/>
    <lineage>
        <taxon>Eukaryota</taxon>
        <taxon>Viridiplantae</taxon>
        <taxon>Streptophyta</taxon>
        <taxon>Embryophyta</taxon>
        <taxon>Tracheophyta</taxon>
        <taxon>Spermatophyta</taxon>
        <taxon>Magnoliopsida</taxon>
        <taxon>Liliopsida</taxon>
        <taxon>Zingiberales</taxon>
        <taxon>Musaceae</taxon>
        <taxon>Musa</taxon>
    </lineage>
</organism>
<feature type="region of interest" description="Disordered" evidence="1">
    <location>
        <begin position="44"/>
        <end position="77"/>
    </location>
</feature>
<keyword evidence="3" id="KW-1185">Reference proteome</keyword>
<gene>
    <name evidence="2" type="ORF">MUK42_36009</name>
</gene>
<proteinExistence type="predicted"/>
<evidence type="ECO:0000313" key="3">
    <source>
        <dbReference type="Proteomes" id="UP001055439"/>
    </source>
</evidence>